<feature type="region of interest" description="Disordered" evidence="1">
    <location>
        <begin position="1"/>
        <end position="47"/>
    </location>
</feature>
<dbReference type="Proteomes" id="UP000234681">
    <property type="component" value="Chromosome 1"/>
</dbReference>
<proteinExistence type="predicted"/>
<evidence type="ECO:0000256" key="1">
    <source>
        <dbReference type="SAM" id="MobiDB-lite"/>
    </source>
</evidence>
<protein>
    <submittedName>
        <fullName evidence="2">RCG57364, isoform CRA_a</fullName>
    </submittedName>
</protein>
<dbReference type="EMBL" id="CH473994">
    <property type="protein sequence ID" value="EDL93722.1"/>
    <property type="molecule type" value="Genomic_DNA"/>
</dbReference>
<reference evidence="2" key="2">
    <citation type="submission" date="2005-07" db="EMBL/GenBank/DDBJ databases">
        <authorList>
            <person name="Mural R.J."/>
            <person name="Li P.W."/>
            <person name="Adams M.D."/>
            <person name="Amanatides P.G."/>
            <person name="Baden-Tillson H."/>
            <person name="Barnstead M."/>
            <person name="Chin S.H."/>
            <person name="Dew I."/>
            <person name="Evans C.A."/>
            <person name="Ferriera S."/>
            <person name="Flanigan M."/>
            <person name="Fosler C."/>
            <person name="Glodek A."/>
            <person name="Gu Z."/>
            <person name="Holt R.A."/>
            <person name="Jennings D."/>
            <person name="Kraft C.L."/>
            <person name="Lu F."/>
            <person name="Nguyen T."/>
            <person name="Nusskern D.R."/>
            <person name="Pfannkoch C.M."/>
            <person name="Sitter C."/>
            <person name="Sutton G.G."/>
            <person name="Venter J.C."/>
            <person name="Wang Z."/>
            <person name="Woodage T."/>
            <person name="Zheng X.H."/>
            <person name="Zhong F."/>
        </authorList>
    </citation>
    <scope>NUCLEOTIDE SEQUENCE</scope>
    <source>
        <strain evidence="2">BN</strain>
    </source>
</reference>
<organism evidence="2 3">
    <name type="scientific">Rattus norvegicus</name>
    <name type="common">Rat</name>
    <dbReference type="NCBI Taxonomy" id="10116"/>
    <lineage>
        <taxon>Eukaryota</taxon>
        <taxon>Metazoa</taxon>
        <taxon>Chordata</taxon>
        <taxon>Craniata</taxon>
        <taxon>Vertebrata</taxon>
        <taxon>Euteleostomi</taxon>
        <taxon>Mammalia</taxon>
        <taxon>Eutheria</taxon>
        <taxon>Euarchontoglires</taxon>
        <taxon>Glires</taxon>
        <taxon>Rodentia</taxon>
        <taxon>Myomorpha</taxon>
        <taxon>Muroidea</taxon>
        <taxon>Muridae</taxon>
        <taxon>Murinae</taxon>
        <taxon>Rattus</taxon>
    </lineage>
</organism>
<dbReference type="AlphaFoldDB" id="A6JP50"/>
<name>A6JP50_RAT</name>
<accession>A6JP50</accession>
<reference evidence="3" key="3">
    <citation type="submission" date="2005-09" db="EMBL/GenBank/DDBJ databases">
        <authorList>
            <person name="Mural R.J."/>
            <person name="Li P.W."/>
            <person name="Adams M.D."/>
            <person name="Amanatides P.G."/>
            <person name="Baden-Tillson H."/>
            <person name="Barnstead M."/>
            <person name="Chin S.H."/>
            <person name="Dew I."/>
            <person name="Evans C.A."/>
            <person name="Ferriera S."/>
            <person name="Flanigan M."/>
            <person name="Fosler C."/>
            <person name="Glodek A."/>
            <person name="Gu Z."/>
            <person name="Holt R.A."/>
            <person name="Jennings D."/>
            <person name="Kraft C.L."/>
            <person name="Lu F."/>
            <person name="Nguyen T."/>
            <person name="Nusskern D.R."/>
            <person name="Pfannkoch C.M."/>
            <person name="Sitter C."/>
            <person name="Sutton G.G."/>
            <person name="Venter J.C."/>
            <person name="Wang Z."/>
            <person name="Woodage T."/>
            <person name="Zheng X.H."/>
            <person name="Zhong F."/>
        </authorList>
    </citation>
    <scope>NUCLEOTIDE SEQUENCE [LARGE SCALE GENOMIC DNA]</scope>
    <source>
        <strain>BN</strain>
        <strain evidence="3">Sprague-Dawley</strain>
    </source>
</reference>
<gene>
    <name evidence="2" type="ORF">rCG_57364</name>
</gene>
<reference evidence="2" key="1">
    <citation type="journal article" date="2005" name="Genome Res.">
        <title>Gene and alternative splicing annotation with AIR.</title>
        <authorList>
            <person name="Florea L."/>
            <person name="Di Francesco V."/>
            <person name="Miller J."/>
            <person name="Turner R."/>
            <person name="Yao A."/>
            <person name="Harris M."/>
            <person name="Walenz B."/>
            <person name="Mobarry C."/>
            <person name="Merkulov G.V."/>
            <person name="Charlab R."/>
            <person name="Dew I."/>
            <person name="Deng Z."/>
            <person name="Istrail S."/>
            <person name="Li P."/>
            <person name="Sutton G."/>
        </authorList>
    </citation>
    <scope>NUCLEOTIDE SEQUENCE</scope>
    <source>
        <strain evidence="2">BN</strain>
    </source>
</reference>
<sequence>MQFLRHRRELAATASRYGGAKTRRQPPSLCSRAGKAGSAARPAQKRP</sequence>
<dbReference type="EMBL" id="CH473994">
    <property type="protein sequence ID" value="EDL93721.1"/>
    <property type="molecule type" value="Genomic_DNA"/>
</dbReference>
<evidence type="ECO:0000313" key="3">
    <source>
        <dbReference type="Proteomes" id="UP000234681"/>
    </source>
</evidence>
<evidence type="ECO:0000313" key="2">
    <source>
        <dbReference type="EMBL" id="EDL93722.1"/>
    </source>
</evidence>